<keyword evidence="2" id="KW-0812">Transmembrane</keyword>
<feature type="domain" description="Toxin YqcG C-terminal" evidence="3">
    <location>
        <begin position="407"/>
        <end position="483"/>
    </location>
</feature>
<protein>
    <submittedName>
        <fullName evidence="4">HNH/ENDO VII family nuclease</fullName>
    </submittedName>
</protein>
<evidence type="ECO:0000313" key="4">
    <source>
        <dbReference type="EMBL" id="MBL1222390.1"/>
    </source>
</evidence>
<dbReference type="Proteomes" id="UP000661696">
    <property type="component" value="Unassembled WGS sequence"/>
</dbReference>
<dbReference type="InterPro" id="IPR026835">
    <property type="entry name" value="YqcG_C"/>
</dbReference>
<name>A0ABS1QIG1_9FLAO</name>
<comment type="caution">
    <text evidence="4">The sequence shown here is derived from an EMBL/GenBank/DDBJ whole genome shotgun (WGS) entry which is preliminary data.</text>
</comment>
<evidence type="ECO:0000256" key="2">
    <source>
        <dbReference type="SAM" id="Phobius"/>
    </source>
</evidence>
<dbReference type="Pfam" id="PF14410">
    <property type="entry name" value="GH-E"/>
    <property type="match status" value="1"/>
</dbReference>
<evidence type="ECO:0000256" key="1">
    <source>
        <dbReference type="SAM" id="MobiDB-lite"/>
    </source>
</evidence>
<keyword evidence="2" id="KW-1133">Transmembrane helix</keyword>
<proteinExistence type="predicted"/>
<sequence>MGAEIITEKDFWICSEGAVPTTFQGTRKSNKTIDGKVYITVEDTSTALWIDFGCKKYMLLMAIIAALAVVVAVAVGVLTVATGGMGLVLLGAVAGLVGGVIGAVVGGLLCGHKMGPARKWLGSKSNFISTGTETITGIHQMECKAGGLIQFAPNIKNWLDAFGYAAVSYGAKLTECFLTGALIGTGGQLAGVGAVTGSATATTSTLAGRLGLGRGLSVLSRVTSSGGTLGTGVNFSRAAMVWARPTGMSILRNLGASFGIGGGSIGAVLLGGRVTHGAESAWHDYALGEEDSSALLDSAAKGALPEYEFGSRISEKGISGLRLSDAMLLLYGLNFKALPKGMAMSPNGKPYYTRNNPWGVRAGTPVPNEANPFFKPPSGRAYEDGRPRFRNEAELNEQIYENAKGPTGKVYDPTPNGKEIVWRPGEPLKGNWHKGHRPGYEYRHLVKALREGRITEEEFLNYYNDPQYYRPETPETSSSHSHESETSLYPFDQ</sequence>
<feature type="transmembrane region" description="Helical" evidence="2">
    <location>
        <begin position="57"/>
        <end position="81"/>
    </location>
</feature>
<keyword evidence="5" id="KW-1185">Reference proteome</keyword>
<accession>A0ABS1QIG1</accession>
<feature type="transmembrane region" description="Helical" evidence="2">
    <location>
        <begin position="87"/>
        <end position="110"/>
    </location>
</feature>
<dbReference type="RefSeq" id="WP_202092729.1">
    <property type="nucleotide sequence ID" value="NZ_JAELVM010000003.1"/>
</dbReference>
<keyword evidence="2" id="KW-0472">Membrane</keyword>
<evidence type="ECO:0000313" key="5">
    <source>
        <dbReference type="Proteomes" id="UP000661696"/>
    </source>
</evidence>
<feature type="region of interest" description="Disordered" evidence="1">
    <location>
        <begin position="465"/>
        <end position="493"/>
    </location>
</feature>
<reference evidence="4 5" key="1">
    <citation type="submission" date="2020-12" db="EMBL/GenBank/DDBJ databases">
        <title>Chryseobacterium endoalhailicus sp. nov., isolated from seed of leguminous plant.</title>
        <authorList>
            <person name="Zhang X."/>
        </authorList>
    </citation>
    <scope>NUCLEOTIDE SEQUENCE [LARGE SCALE GENOMIC DNA]</scope>
    <source>
        <strain evidence="4 5">L7</strain>
    </source>
</reference>
<evidence type="ECO:0000259" key="3">
    <source>
        <dbReference type="Pfam" id="PF14410"/>
    </source>
</evidence>
<gene>
    <name evidence="4" type="ORF">JET18_16175</name>
</gene>
<dbReference type="EMBL" id="JAELVM010000003">
    <property type="protein sequence ID" value="MBL1222390.1"/>
    <property type="molecule type" value="Genomic_DNA"/>
</dbReference>
<organism evidence="4 5">
    <name type="scientific">Chryseobacterium endalhagicum</name>
    <dbReference type="NCBI Taxonomy" id="2797638"/>
    <lineage>
        <taxon>Bacteria</taxon>
        <taxon>Pseudomonadati</taxon>
        <taxon>Bacteroidota</taxon>
        <taxon>Flavobacteriia</taxon>
        <taxon>Flavobacteriales</taxon>
        <taxon>Weeksellaceae</taxon>
        <taxon>Chryseobacterium group</taxon>
        <taxon>Chryseobacterium</taxon>
    </lineage>
</organism>